<evidence type="ECO:0000256" key="3">
    <source>
        <dbReference type="SAM" id="SignalP"/>
    </source>
</evidence>
<feature type="signal peptide" evidence="3">
    <location>
        <begin position="1"/>
        <end position="21"/>
    </location>
</feature>
<evidence type="ECO:0000256" key="1">
    <source>
        <dbReference type="ARBA" id="ARBA00022723"/>
    </source>
</evidence>
<evidence type="ECO:0000259" key="4">
    <source>
        <dbReference type="SMART" id="SM00910"/>
    </source>
</evidence>
<keyword evidence="1" id="KW-0479">Metal-binding</keyword>
<dbReference type="Gene3D" id="3.30.70.2330">
    <property type="match status" value="1"/>
</dbReference>
<dbReference type="SMART" id="SM00910">
    <property type="entry name" value="HIRAN"/>
    <property type="match status" value="1"/>
</dbReference>
<dbReference type="EMBL" id="JBEWLZ010000002">
    <property type="protein sequence ID" value="MET1489071.1"/>
    <property type="molecule type" value="Genomic_DNA"/>
</dbReference>
<dbReference type="Proteomes" id="UP001548590">
    <property type="component" value="Unassembled WGS sequence"/>
</dbReference>
<name>A0ABV2CMD9_9RHOO</name>
<gene>
    <name evidence="5" type="ORF">ABVT11_04485</name>
</gene>
<proteinExistence type="predicted"/>
<keyword evidence="6" id="KW-1185">Reference proteome</keyword>
<feature type="chain" id="PRO_5046986547" evidence="3">
    <location>
        <begin position="22"/>
        <end position="126"/>
    </location>
</feature>
<reference evidence="5 6" key="1">
    <citation type="submission" date="2024-07" db="EMBL/GenBank/DDBJ databases">
        <title>Uliginosibacterium paludis KCTC:42655.</title>
        <authorList>
            <person name="Kim M.K."/>
        </authorList>
    </citation>
    <scope>NUCLEOTIDE SEQUENCE [LARGE SCALE GENOMIC DNA]</scope>
    <source>
        <strain evidence="5 6">KCTC 42655</strain>
    </source>
</reference>
<dbReference type="InterPro" id="IPR014905">
    <property type="entry name" value="HIRAN"/>
</dbReference>
<protein>
    <submittedName>
        <fullName evidence="5">HIRAN domain-containing protein</fullName>
    </submittedName>
</protein>
<keyword evidence="2" id="KW-0378">Hydrolase</keyword>
<accession>A0ABV2CMD9</accession>
<feature type="domain" description="HIRAN" evidence="4">
    <location>
        <begin position="26"/>
        <end position="122"/>
    </location>
</feature>
<evidence type="ECO:0000256" key="2">
    <source>
        <dbReference type="ARBA" id="ARBA00022801"/>
    </source>
</evidence>
<comment type="caution">
    <text evidence="5">The sequence shown here is derived from an EMBL/GenBank/DDBJ whole genome shotgun (WGS) entry which is preliminary data.</text>
</comment>
<evidence type="ECO:0000313" key="5">
    <source>
        <dbReference type="EMBL" id="MET1489071.1"/>
    </source>
</evidence>
<keyword evidence="3" id="KW-0732">Signal</keyword>
<dbReference type="Pfam" id="PF08797">
    <property type="entry name" value="HIRAN"/>
    <property type="match status" value="1"/>
</dbReference>
<organism evidence="5 6">
    <name type="scientific">Uliginosibacterium paludis</name>
    <dbReference type="NCBI Taxonomy" id="1615952"/>
    <lineage>
        <taxon>Bacteria</taxon>
        <taxon>Pseudomonadati</taxon>
        <taxon>Pseudomonadota</taxon>
        <taxon>Betaproteobacteria</taxon>
        <taxon>Rhodocyclales</taxon>
        <taxon>Zoogloeaceae</taxon>
        <taxon>Uliginosibacterium</taxon>
    </lineage>
</organism>
<evidence type="ECO:0000313" key="6">
    <source>
        <dbReference type="Proteomes" id="UP001548590"/>
    </source>
</evidence>
<sequence length="126" mass="13979">MRFARRLLPCLLVLSSASLPAARMIIQRSPLAGFTHHAAPEVWARLSEGDRVELALDSRNPHDSQAVQVHWQGRLLGYLPRQDNGALARALHQGLPLEARISRLRPHPDPRQRIEIEVSALAAHGG</sequence>
<dbReference type="RefSeq" id="WP_345924201.1">
    <property type="nucleotide sequence ID" value="NZ_JBDIVF010000001.1"/>
</dbReference>